<comment type="caution">
    <text evidence="1">The sequence shown here is derived from an EMBL/GenBank/DDBJ whole genome shotgun (WGS) entry which is preliminary data.</text>
</comment>
<evidence type="ECO:0000313" key="2">
    <source>
        <dbReference type="Proteomes" id="UP001153069"/>
    </source>
</evidence>
<dbReference type="AlphaFoldDB" id="A0A9N8F4Z7"/>
<name>A0A9N8F4Z7_9STRA</name>
<keyword evidence="2" id="KW-1185">Reference proteome</keyword>
<accession>A0A9N8F4Z7</accession>
<organism evidence="1 2">
    <name type="scientific">Seminavis robusta</name>
    <dbReference type="NCBI Taxonomy" id="568900"/>
    <lineage>
        <taxon>Eukaryota</taxon>
        <taxon>Sar</taxon>
        <taxon>Stramenopiles</taxon>
        <taxon>Ochrophyta</taxon>
        <taxon>Bacillariophyta</taxon>
        <taxon>Bacillariophyceae</taxon>
        <taxon>Bacillariophycidae</taxon>
        <taxon>Naviculales</taxon>
        <taxon>Naviculaceae</taxon>
        <taxon>Seminavis</taxon>
    </lineage>
</organism>
<protein>
    <submittedName>
        <fullName evidence="1">Uncharacterized protein</fullName>
    </submittedName>
</protein>
<sequence length="149" mass="16917">MQANLLELQKVVAKAKEMKLPVYPWNASSIGGKILHLMGQIQFSIGSLGVSTQSINIQQQLRTFWENWSRGMKQLAHSQQVDQQQKELLVQEDALVNMTGVDREEIEEAQEAMKVVHQDIVVALKEQTTSQKRDTLLSEKLLHNKLLAL</sequence>
<proteinExistence type="predicted"/>
<dbReference type="Proteomes" id="UP001153069">
    <property type="component" value="Unassembled WGS sequence"/>
</dbReference>
<reference evidence="1" key="1">
    <citation type="submission" date="2020-06" db="EMBL/GenBank/DDBJ databases">
        <authorList>
            <consortium name="Plant Systems Biology data submission"/>
        </authorList>
    </citation>
    <scope>NUCLEOTIDE SEQUENCE</scope>
    <source>
        <strain evidence="1">D6</strain>
    </source>
</reference>
<evidence type="ECO:0000313" key="1">
    <source>
        <dbReference type="EMBL" id="CAB9531721.1"/>
    </source>
</evidence>
<dbReference type="EMBL" id="CAICTM010003890">
    <property type="protein sequence ID" value="CAB9531721.1"/>
    <property type="molecule type" value="Genomic_DNA"/>
</dbReference>
<gene>
    <name evidence="1" type="ORF">SEMRO_3892_G351740.1</name>
</gene>